<protein>
    <recommendedName>
        <fullName evidence="3">MarR family transcriptional regulator</fullName>
    </recommendedName>
</protein>
<dbReference type="STRING" id="1108045.GORHZ_080_00250"/>
<sequence length="153" mass="16687">MIPFGPELIGQTEKTLHAILDTVLSDSGLSEREWVTLRLAVANAGARPLPDLVRDRAHFADAGEIVDGLTDRGFLDGALVTEAGHAFVDRTMQRIKTFTAPVFDDLPADDTDSTARILNVVLDRGRAAVTVQVEDAPTLQRSYEEPKPGKTYE</sequence>
<accession>K6VT07</accession>
<evidence type="ECO:0000313" key="1">
    <source>
        <dbReference type="EMBL" id="GAB90045.1"/>
    </source>
</evidence>
<name>K6VT07_9ACTN</name>
<dbReference type="InterPro" id="IPR036388">
    <property type="entry name" value="WH-like_DNA-bd_sf"/>
</dbReference>
<gene>
    <name evidence="1" type="ORF">GORHZ_080_00250</name>
</gene>
<organism evidence="1 2">
    <name type="scientific">Gordonia rhizosphera NBRC 16068</name>
    <dbReference type="NCBI Taxonomy" id="1108045"/>
    <lineage>
        <taxon>Bacteria</taxon>
        <taxon>Bacillati</taxon>
        <taxon>Actinomycetota</taxon>
        <taxon>Actinomycetes</taxon>
        <taxon>Mycobacteriales</taxon>
        <taxon>Gordoniaceae</taxon>
        <taxon>Gordonia</taxon>
    </lineage>
</organism>
<dbReference type="OrthoDB" id="4550567at2"/>
<proteinExistence type="predicted"/>
<comment type="caution">
    <text evidence="1">The sequence shown here is derived from an EMBL/GenBank/DDBJ whole genome shotgun (WGS) entry which is preliminary data.</text>
</comment>
<dbReference type="Proteomes" id="UP000008363">
    <property type="component" value="Unassembled WGS sequence"/>
</dbReference>
<dbReference type="EMBL" id="BAHC01000080">
    <property type="protein sequence ID" value="GAB90045.1"/>
    <property type="molecule type" value="Genomic_DNA"/>
</dbReference>
<evidence type="ECO:0008006" key="3">
    <source>
        <dbReference type="Google" id="ProtNLM"/>
    </source>
</evidence>
<dbReference type="Gene3D" id="1.10.10.10">
    <property type="entry name" value="Winged helix-like DNA-binding domain superfamily/Winged helix DNA-binding domain"/>
    <property type="match status" value="1"/>
</dbReference>
<dbReference type="eggNOG" id="COG1846">
    <property type="taxonomic scope" value="Bacteria"/>
</dbReference>
<dbReference type="AlphaFoldDB" id="K6VT07"/>
<reference evidence="1 2" key="1">
    <citation type="submission" date="2012-08" db="EMBL/GenBank/DDBJ databases">
        <title>Whole genome shotgun sequence of Gordonia rhizosphera NBRC 16068.</title>
        <authorList>
            <person name="Takarada H."/>
            <person name="Isaki S."/>
            <person name="Hosoyama A."/>
            <person name="Tsuchikane K."/>
            <person name="Katsumata H."/>
            <person name="Baba S."/>
            <person name="Ohji S."/>
            <person name="Yamazaki S."/>
            <person name="Fujita N."/>
        </authorList>
    </citation>
    <scope>NUCLEOTIDE SEQUENCE [LARGE SCALE GENOMIC DNA]</scope>
    <source>
        <strain evidence="1 2">NBRC 16068</strain>
    </source>
</reference>
<evidence type="ECO:0000313" key="2">
    <source>
        <dbReference type="Proteomes" id="UP000008363"/>
    </source>
</evidence>
<dbReference type="RefSeq" id="WP_006332546.1">
    <property type="nucleotide sequence ID" value="NZ_BAHC01000080.1"/>
</dbReference>
<keyword evidence="2" id="KW-1185">Reference proteome</keyword>